<keyword evidence="1" id="KW-0235">DNA replication</keyword>
<gene>
    <name evidence="2" type="ORF">SMN809_LOCUS24536</name>
</gene>
<organism evidence="2 3">
    <name type="scientific">Rotaria magnacalcarata</name>
    <dbReference type="NCBI Taxonomy" id="392030"/>
    <lineage>
        <taxon>Eukaryota</taxon>
        <taxon>Metazoa</taxon>
        <taxon>Spiralia</taxon>
        <taxon>Gnathifera</taxon>
        <taxon>Rotifera</taxon>
        <taxon>Eurotatoria</taxon>
        <taxon>Bdelloidea</taxon>
        <taxon>Philodinida</taxon>
        <taxon>Philodinidae</taxon>
        <taxon>Rotaria</taxon>
    </lineage>
</organism>
<dbReference type="GO" id="GO:0006260">
    <property type="term" value="P:DNA replication"/>
    <property type="evidence" value="ECO:0007669"/>
    <property type="project" value="UniProtKB-KW"/>
</dbReference>
<dbReference type="GO" id="GO:0005634">
    <property type="term" value="C:nucleus"/>
    <property type="evidence" value="ECO:0007669"/>
    <property type="project" value="TreeGrafter"/>
</dbReference>
<sequence length="102" mass="11688">MTNLSSDTYSVVNLANKSATISKYVLIMDEVDGVAGNEDRGGVQELISLIKRSRIPIICICNDRQHKKIRSLASYCYDLRFYRPTIVQIRARMLTILHRENI</sequence>
<evidence type="ECO:0008006" key="4">
    <source>
        <dbReference type="Google" id="ProtNLM"/>
    </source>
</evidence>
<dbReference type="EMBL" id="CAJOBI010029291">
    <property type="protein sequence ID" value="CAF4263886.1"/>
    <property type="molecule type" value="Genomic_DNA"/>
</dbReference>
<reference evidence="2" key="1">
    <citation type="submission" date="2021-02" db="EMBL/GenBank/DDBJ databases">
        <authorList>
            <person name="Nowell W R."/>
        </authorList>
    </citation>
    <scope>NUCLEOTIDE SEQUENCE</scope>
</reference>
<evidence type="ECO:0000313" key="3">
    <source>
        <dbReference type="Proteomes" id="UP000676336"/>
    </source>
</evidence>
<dbReference type="AlphaFoldDB" id="A0A8S2T1H7"/>
<dbReference type="PANTHER" id="PTHR23389:SF6">
    <property type="entry name" value="REPLICATION FACTOR C SUBUNIT 1"/>
    <property type="match status" value="1"/>
</dbReference>
<feature type="non-terminal residue" evidence="2">
    <location>
        <position position="102"/>
    </location>
</feature>
<proteinExistence type="predicted"/>
<protein>
    <recommendedName>
        <fullName evidence="4">Replication factor C subunit 1</fullName>
    </recommendedName>
</protein>
<comment type="caution">
    <text evidence="2">The sequence shown here is derived from an EMBL/GenBank/DDBJ whole genome shotgun (WGS) entry which is preliminary data.</text>
</comment>
<dbReference type="Proteomes" id="UP000676336">
    <property type="component" value="Unassembled WGS sequence"/>
</dbReference>
<evidence type="ECO:0000313" key="2">
    <source>
        <dbReference type="EMBL" id="CAF4263886.1"/>
    </source>
</evidence>
<dbReference type="InterPro" id="IPR027417">
    <property type="entry name" value="P-loop_NTPase"/>
</dbReference>
<accession>A0A8S2T1H7</accession>
<dbReference type="Gene3D" id="3.40.50.300">
    <property type="entry name" value="P-loop containing nucleotide triphosphate hydrolases"/>
    <property type="match status" value="1"/>
</dbReference>
<dbReference type="GO" id="GO:0003677">
    <property type="term" value="F:DNA binding"/>
    <property type="evidence" value="ECO:0007669"/>
    <property type="project" value="TreeGrafter"/>
</dbReference>
<name>A0A8S2T1H7_9BILA</name>
<evidence type="ECO:0000256" key="1">
    <source>
        <dbReference type="ARBA" id="ARBA00022705"/>
    </source>
</evidence>
<dbReference type="PANTHER" id="PTHR23389">
    <property type="entry name" value="CHROMOSOME TRANSMISSION FIDELITY FACTOR 18"/>
    <property type="match status" value="1"/>
</dbReference>
<dbReference type="SUPFAM" id="SSF52540">
    <property type="entry name" value="P-loop containing nucleoside triphosphate hydrolases"/>
    <property type="match status" value="1"/>
</dbReference>